<keyword evidence="3" id="KW-1185">Reference proteome</keyword>
<feature type="compositionally biased region" description="Polar residues" evidence="2">
    <location>
        <begin position="36"/>
        <end position="57"/>
    </location>
</feature>
<feature type="region of interest" description="Disordered" evidence="2">
    <location>
        <begin position="26"/>
        <end position="57"/>
    </location>
</feature>
<evidence type="ECO:0000256" key="1">
    <source>
        <dbReference type="SAM" id="Coils"/>
    </source>
</evidence>
<reference evidence="4" key="1">
    <citation type="submission" date="2016-11" db="UniProtKB">
        <authorList>
            <consortium name="WormBaseParasite"/>
        </authorList>
    </citation>
    <scope>IDENTIFICATION</scope>
</reference>
<evidence type="ECO:0000313" key="4">
    <source>
        <dbReference type="WBParaSite" id="MhA1_Contig81.frz3.gene1"/>
    </source>
</evidence>
<feature type="coiled-coil region" evidence="1">
    <location>
        <begin position="216"/>
        <end position="282"/>
    </location>
</feature>
<evidence type="ECO:0000313" key="3">
    <source>
        <dbReference type="Proteomes" id="UP000095281"/>
    </source>
</evidence>
<dbReference type="Proteomes" id="UP000095281">
    <property type="component" value="Unplaced"/>
</dbReference>
<evidence type="ECO:0000256" key="2">
    <source>
        <dbReference type="SAM" id="MobiDB-lite"/>
    </source>
</evidence>
<proteinExistence type="predicted"/>
<feature type="compositionally biased region" description="Low complexity" evidence="2">
    <location>
        <begin position="188"/>
        <end position="200"/>
    </location>
</feature>
<accession>A0A1I8BZS2</accession>
<organism evidence="3 4">
    <name type="scientific">Meloidogyne hapla</name>
    <name type="common">Root-knot nematode worm</name>
    <dbReference type="NCBI Taxonomy" id="6305"/>
    <lineage>
        <taxon>Eukaryota</taxon>
        <taxon>Metazoa</taxon>
        <taxon>Ecdysozoa</taxon>
        <taxon>Nematoda</taxon>
        <taxon>Chromadorea</taxon>
        <taxon>Rhabditida</taxon>
        <taxon>Tylenchina</taxon>
        <taxon>Tylenchomorpha</taxon>
        <taxon>Tylenchoidea</taxon>
        <taxon>Meloidogynidae</taxon>
        <taxon>Meloidogyninae</taxon>
        <taxon>Meloidogyne</taxon>
    </lineage>
</organism>
<feature type="region of interest" description="Disordered" evidence="2">
    <location>
        <begin position="180"/>
        <end position="200"/>
    </location>
</feature>
<dbReference type="WBParaSite" id="MhA1_Contig81.frz3.gene1">
    <property type="protein sequence ID" value="MhA1_Contig81.frz3.gene1"/>
    <property type="gene ID" value="MhA1_Contig81.frz3.gene1"/>
</dbReference>
<dbReference type="AlphaFoldDB" id="A0A1I8BZS2"/>
<keyword evidence="1" id="KW-0175">Coiled coil</keyword>
<name>A0A1I8BZS2_MELHA</name>
<sequence>MKYYLLKAFLYGLEFFIYGEHCNSKSPDSKGHISVKNENIGSSSKNENIPQSTSYDSQLDQLQRPSLNIKQRKNPPINPNSLETIQRKSASFTQKVCCPTPSSSSSTQGIIGCTNGLFECCNNTPTSLFPTEMQLIAEGKRAYFGRIRKHLGEPAESLINYSPVLSHKQHLIDQQTLNRPTGQQYGVNTENTPNNTSNNSNNNQIAQLVFTLAQQLNLKDLEINKLKNKLKRIENRDEKIFEKLNNELEIKENEIKENKEEIKRIRRKLKNVEIELNIASNNNFKINIERDKTMDEMKLYDGV</sequence>
<protein>
    <submittedName>
        <fullName evidence="4">Uncharacterized protein</fullName>
    </submittedName>
</protein>